<organism evidence="4 5">
    <name type="scientific">Biomphalaria pfeifferi</name>
    <name type="common">Bloodfluke planorb</name>
    <name type="synonym">Freshwater snail</name>
    <dbReference type="NCBI Taxonomy" id="112525"/>
    <lineage>
        <taxon>Eukaryota</taxon>
        <taxon>Metazoa</taxon>
        <taxon>Spiralia</taxon>
        <taxon>Lophotrochozoa</taxon>
        <taxon>Mollusca</taxon>
        <taxon>Gastropoda</taxon>
        <taxon>Heterobranchia</taxon>
        <taxon>Euthyneura</taxon>
        <taxon>Panpulmonata</taxon>
        <taxon>Hygrophila</taxon>
        <taxon>Lymnaeoidea</taxon>
        <taxon>Planorbidae</taxon>
        <taxon>Biomphalaria</taxon>
    </lineage>
</organism>
<evidence type="ECO:0000313" key="5">
    <source>
        <dbReference type="Proteomes" id="UP001233172"/>
    </source>
</evidence>
<dbReference type="Proteomes" id="UP001233172">
    <property type="component" value="Unassembled WGS sequence"/>
</dbReference>
<reference evidence="4" key="2">
    <citation type="submission" date="2023-04" db="EMBL/GenBank/DDBJ databases">
        <authorList>
            <person name="Bu L."/>
            <person name="Lu L."/>
            <person name="Laidemitt M.R."/>
            <person name="Zhang S.M."/>
            <person name="Mutuku M."/>
            <person name="Mkoji G."/>
            <person name="Steinauer M."/>
            <person name="Loker E.S."/>
        </authorList>
    </citation>
    <scope>NUCLEOTIDE SEQUENCE</scope>
    <source>
        <strain evidence="4">KasaAsao</strain>
        <tissue evidence="4">Whole Snail</tissue>
    </source>
</reference>
<accession>A0AAD8CAX7</accession>
<feature type="signal peptide" evidence="3">
    <location>
        <begin position="1"/>
        <end position="23"/>
    </location>
</feature>
<keyword evidence="2" id="KW-0472">Membrane</keyword>
<feature type="transmembrane region" description="Helical" evidence="2">
    <location>
        <begin position="260"/>
        <end position="280"/>
    </location>
</feature>
<keyword evidence="2" id="KW-0812">Transmembrane</keyword>
<name>A0AAD8CAX7_BIOPF</name>
<keyword evidence="5" id="KW-1185">Reference proteome</keyword>
<gene>
    <name evidence="4" type="ORF">Bpfe_000684</name>
</gene>
<evidence type="ECO:0000256" key="2">
    <source>
        <dbReference type="SAM" id="Phobius"/>
    </source>
</evidence>
<feature type="chain" id="PRO_5042236102" evidence="3">
    <location>
        <begin position="24"/>
        <end position="333"/>
    </location>
</feature>
<protein>
    <submittedName>
        <fullName evidence="4">Uncharacterized protein</fullName>
    </submittedName>
</protein>
<evidence type="ECO:0000256" key="3">
    <source>
        <dbReference type="SAM" id="SignalP"/>
    </source>
</evidence>
<proteinExistence type="predicted"/>
<sequence>MDRMSSNFFLFYGLFLLFCGSSSELGMAYKVIDKSKSKYCTTGLLETRDIVILEVIIDTSGMNVTREDRFVLEVYDVDSSSIVKLCDLDYDERCAMGGEDVCYCDKYREHIFTFKYMSRARIQYHGWLLRINGRLVDDVTYPNVYTDRYDVSLTINDIQVNFSRTCTVDIPAESTAKFQLCTKGLNQPVMFITYAGSQEWSNSSQNCLNVSYVVLKSNHLIWLRYEDACRRNATMFCYVKGFSLNSLDRDITFSVYELKLVIACVAVSVLTLSIAAMIYCRRRVTRLSSTPMSSISFEHASKKPSRFSFRLSKQSSSSHTRIRSEDINQGTPV</sequence>
<reference evidence="4" key="1">
    <citation type="journal article" date="2023" name="PLoS Negl. Trop. Dis.">
        <title>A genome sequence for Biomphalaria pfeifferi, the major vector snail for the human-infecting parasite Schistosoma mansoni.</title>
        <authorList>
            <person name="Bu L."/>
            <person name="Lu L."/>
            <person name="Laidemitt M.R."/>
            <person name="Zhang S.M."/>
            <person name="Mutuku M."/>
            <person name="Mkoji G."/>
            <person name="Steinauer M."/>
            <person name="Loker E.S."/>
        </authorList>
    </citation>
    <scope>NUCLEOTIDE SEQUENCE</scope>
    <source>
        <strain evidence="4">KasaAsao</strain>
    </source>
</reference>
<dbReference type="AlphaFoldDB" id="A0AAD8CAX7"/>
<keyword evidence="2" id="KW-1133">Transmembrane helix</keyword>
<evidence type="ECO:0000313" key="4">
    <source>
        <dbReference type="EMBL" id="KAK0069507.1"/>
    </source>
</evidence>
<feature type="compositionally biased region" description="Low complexity" evidence="1">
    <location>
        <begin position="309"/>
        <end position="318"/>
    </location>
</feature>
<comment type="caution">
    <text evidence="4">The sequence shown here is derived from an EMBL/GenBank/DDBJ whole genome shotgun (WGS) entry which is preliminary data.</text>
</comment>
<keyword evidence="3" id="KW-0732">Signal</keyword>
<feature type="region of interest" description="Disordered" evidence="1">
    <location>
        <begin position="309"/>
        <end position="333"/>
    </location>
</feature>
<dbReference type="EMBL" id="JASAOG010000002">
    <property type="protein sequence ID" value="KAK0069507.1"/>
    <property type="molecule type" value="Genomic_DNA"/>
</dbReference>
<evidence type="ECO:0000256" key="1">
    <source>
        <dbReference type="SAM" id="MobiDB-lite"/>
    </source>
</evidence>